<keyword evidence="7" id="KW-0472">Membrane</keyword>
<comment type="caution">
    <text evidence="16">The sequence shown here is derived from an EMBL/GenBank/DDBJ whole genome shotgun (WGS) entry which is preliminary data.</text>
</comment>
<dbReference type="RefSeq" id="WP_135195927.1">
    <property type="nucleotide sequence ID" value="NZ_SPVH01000007.1"/>
</dbReference>
<evidence type="ECO:0000256" key="12">
    <source>
        <dbReference type="ARBA" id="ARBA00040743"/>
    </source>
</evidence>
<evidence type="ECO:0000256" key="8">
    <source>
        <dbReference type="ARBA" id="ARBA00023186"/>
    </source>
</evidence>
<comment type="subcellular location">
    <subcellularLocation>
        <location evidence="1">Cell inner membrane</location>
        <topology evidence="1">Single-pass type II membrane protein</topology>
        <orientation evidence="1">Periplasmic side</orientation>
    </subcellularLocation>
</comment>
<evidence type="ECO:0000256" key="5">
    <source>
        <dbReference type="ARBA" id="ARBA00022692"/>
    </source>
</evidence>
<dbReference type="InterPro" id="IPR000297">
    <property type="entry name" value="PPIase_PpiC"/>
</dbReference>
<name>A0A4Y9RU43_9CAUL</name>
<keyword evidence="4" id="KW-0997">Cell inner membrane</keyword>
<accession>A0A4Y9RU43</accession>
<dbReference type="OrthoDB" id="9768393at2"/>
<dbReference type="AlphaFoldDB" id="A0A4Y9RU43"/>
<dbReference type="GO" id="GO:0003755">
    <property type="term" value="F:peptidyl-prolyl cis-trans isomerase activity"/>
    <property type="evidence" value="ECO:0007669"/>
    <property type="project" value="InterPro"/>
</dbReference>
<evidence type="ECO:0000256" key="11">
    <source>
        <dbReference type="ARBA" id="ARBA00038408"/>
    </source>
</evidence>
<dbReference type="SUPFAM" id="SSF54534">
    <property type="entry name" value="FKBP-like"/>
    <property type="match status" value="1"/>
</dbReference>
<keyword evidence="3" id="KW-1003">Cell membrane</keyword>
<evidence type="ECO:0000313" key="16">
    <source>
        <dbReference type="EMBL" id="TFW11099.1"/>
    </source>
</evidence>
<dbReference type="Pfam" id="PF13145">
    <property type="entry name" value="Rotamase_2"/>
    <property type="match status" value="2"/>
</dbReference>
<dbReference type="GO" id="GO:0005886">
    <property type="term" value="C:plasma membrane"/>
    <property type="evidence" value="ECO:0007669"/>
    <property type="project" value="UniProtKB-SubCell"/>
</dbReference>
<dbReference type="SUPFAM" id="SSF109998">
    <property type="entry name" value="Triger factor/SurA peptide-binding domain-like"/>
    <property type="match status" value="1"/>
</dbReference>
<dbReference type="PANTHER" id="PTHR47529">
    <property type="entry name" value="PEPTIDYL-PROLYL CIS-TRANS ISOMERASE D"/>
    <property type="match status" value="1"/>
</dbReference>
<evidence type="ECO:0000256" key="2">
    <source>
        <dbReference type="ARBA" id="ARBA00018370"/>
    </source>
</evidence>
<feature type="domain" description="PpiC" evidence="15">
    <location>
        <begin position="248"/>
        <end position="366"/>
    </location>
</feature>
<dbReference type="EMBL" id="SPVH01000007">
    <property type="protein sequence ID" value="TFW11099.1"/>
    <property type="molecule type" value="Genomic_DNA"/>
</dbReference>
<evidence type="ECO:0000256" key="3">
    <source>
        <dbReference type="ARBA" id="ARBA00022475"/>
    </source>
</evidence>
<sequence length="635" mass="68461">MLTAFRAFSRSKWAAALLVLIAISFVIVGARMDVFSNLGPKHVIDAGDRSMNELEFRTAFDQVRERLQQQVGRPLTNEELVAENIHTRFLTEQTQQLGFLNWAWKAGIRPGKELIVKQIRQIPAFFNSVTGQFDQQAYEAALAQQNLTPAMLEQDLRDQYVTEHFGAAVFAGARVPRIYGALLAGSAFESRDGRWFEVTSAMAGQVPAPTDAQLNAFIQENAERLRAPEFRMVSVVLFTPEASAATPISDDRIRERFEFKKDTLGKPETRTFVTLTAPNRETAQKIAAALRAGQTPADAGRANNVTPATFDATPRSAIGDAATAGAVFGLQANQVSDPVQAGVGFAVAKVTAIQSAAPATLESAREELIQELRAEDVKTQTYAKVEKYEAARTAGKNLADAAREAGGRVVDLPPFTRDGKLPNGQALNAPPQIFETAWGLTKGGESDVIDAGQGQYFAVRVNDIRPASLPTLTEVREPLTAQWIQRETMRRLSTKAEELTTRVRNGEDIAAVARSVNAPLTVRTGVVRNQATQDSLGQGVLQGLFGQSKGQAFSQPASQTAYVVGRVDNVLAANPAVAGPLAEQVRPRLTQELVQAMVETSFAAGAQRSKAKNDPAQARSALGLSADATPAAPAQ</sequence>
<gene>
    <name evidence="16" type="ORF">EGY25_15595</name>
</gene>
<dbReference type="Pfam" id="PF13624">
    <property type="entry name" value="SurA_N_3"/>
    <property type="match status" value="1"/>
</dbReference>
<evidence type="ECO:0000256" key="9">
    <source>
        <dbReference type="ARBA" id="ARBA00030642"/>
    </source>
</evidence>
<dbReference type="Proteomes" id="UP000298216">
    <property type="component" value="Unassembled WGS sequence"/>
</dbReference>
<keyword evidence="17" id="KW-1185">Reference proteome</keyword>
<evidence type="ECO:0000256" key="7">
    <source>
        <dbReference type="ARBA" id="ARBA00023136"/>
    </source>
</evidence>
<proteinExistence type="inferred from homology"/>
<evidence type="ECO:0000256" key="14">
    <source>
        <dbReference type="SAM" id="MobiDB-lite"/>
    </source>
</evidence>
<feature type="domain" description="PpiC" evidence="15">
    <location>
        <begin position="377"/>
        <end position="477"/>
    </location>
</feature>
<dbReference type="InterPro" id="IPR046357">
    <property type="entry name" value="PPIase_dom_sf"/>
</dbReference>
<evidence type="ECO:0000256" key="13">
    <source>
        <dbReference type="ARBA" id="ARBA00042775"/>
    </source>
</evidence>
<evidence type="ECO:0000256" key="6">
    <source>
        <dbReference type="ARBA" id="ARBA00022989"/>
    </source>
</evidence>
<keyword evidence="6" id="KW-1133">Transmembrane helix</keyword>
<keyword evidence="8" id="KW-0143">Chaperone</keyword>
<organism evidence="16 17">
    <name type="scientific">Brevundimonas intermedia</name>
    <dbReference type="NCBI Taxonomy" id="74315"/>
    <lineage>
        <taxon>Bacteria</taxon>
        <taxon>Pseudomonadati</taxon>
        <taxon>Pseudomonadota</taxon>
        <taxon>Alphaproteobacteria</taxon>
        <taxon>Caulobacterales</taxon>
        <taxon>Caulobacteraceae</taxon>
        <taxon>Brevundimonas</taxon>
    </lineage>
</organism>
<evidence type="ECO:0000313" key="17">
    <source>
        <dbReference type="Proteomes" id="UP000298216"/>
    </source>
</evidence>
<protein>
    <recommendedName>
        <fullName evidence="2">Parvulin-like PPIase</fullName>
    </recommendedName>
    <alternativeName>
        <fullName evidence="9">Peptidyl-prolyl cis-trans isomerase plp</fullName>
    </alternativeName>
    <alternativeName>
        <fullName evidence="12">Periplasmic chaperone PpiD</fullName>
    </alternativeName>
    <alternativeName>
        <fullName evidence="13">Periplasmic folding chaperone</fullName>
    </alternativeName>
    <alternativeName>
        <fullName evidence="10">Rotamase plp</fullName>
    </alternativeName>
</protein>
<evidence type="ECO:0000256" key="10">
    <source>
        <dbReference type="ARBA" id="ARBA00031484"/>
    </source>
</evidence>
<dbReference type="InterPro" id="IPR052029">
    <property type="entry name" value="PpiD_chaperone"/>
</dbReference>
<evidence type="ECO:0000256" key="4">
    <source>
        <dbReference type="ARBA" id="ARBA00022519"/>
    </source>
</evidence>
<feature type="region of interest" description="Disordered" evidence="14">
    <location>
        <begin position="605"/>
        <end position="635"/>
    </location>
</feature>
<evidence type="ECO:0000259" key="15">
    <source>
        <dbReference type="Pfam" id="PF13145"/>
    </source>
</evidence>
<evidence type="ECO:0000256" key="1">
    <source>
        <dbReference type="ARBA" id="ARBA00004382"/>
    </source>
</evidence>
<dbReference type="Gene3D" id="3.10.50.40">
    <property type="match status" value="1"/>
</dbReference>
<keyword evidence="5" id="KW-0812">Transmembrane</keyword>
<reference evidence="16 17" key="1">
    <citation type="submission" date="2019-03" db="EMBL/GenBank/DDBJ databases">
        <title>Draft genome of Brevundimonas sp. a heavy metal resistant soil bacteria.</title>
        <authorList>
            <person name="Soto J."/>
        </authorList>
    </citation>
    <scope>NUCLEOTIDE SEQUENCE [LARGE SCALE GENOMIC DNA]</scope>
    <source>
        <strain evidence="16 17">B-10</strain>
    </source>
</reference>
<dbReference type="InterPro" id="IPR027304">
    <property type="entry name" value="Trigger_fact/SurA_dom_sf"/>
</dbReference>
<comment type="similarity">
    <text evidence="11">Belongs to the PpiD chaperone family.</text>
</comment>
<dbReference type="PANTHER" id="PTHR47529:SF1">
    <property type="entry name" value="PERIPLASMIC CHAPERONE PPID"/>
    <property type="match status" value="1"/>
</dbReference>